<dbReference type="PRINTS" id="PR00320">
    <property type="entry name" value="GPROTEINBRPT"/>
</dbReference>
<evidence type="ECO:0000256" key="2">
    <source>
        <dbReference type="ARBA" id="ARBA00022737"/>
    </source>
</evidence>
<dbReference type="PROSITE" id="PS50082">
    <property type="entry name" value="WD_REPEATS_2"/>
    <property type="match status" value="3"/>
</dbReference>
<dbReference type="InterPro" id="IPR001680">
    <property type="entry name" value="WD40_rpt"/>
</dbReference>
<dbReference type="PROSITE" id="PS50231">
    <property type="entry name" value="RICIN_B_LECTIN"/>
    <property type="match status" value="1"/>
</dbReference>
<evidence type="ECO:0000256" key="3">
    <source>
        <dbReference type="PROSITE-ProRule" id="PRU00221"/>
    </source>
</evidence>
<evidence type="ECO:0000256" key="1">
    <source>
        <dbReference type="ARBA" id="ARBA00022574"/>
    </source>
</evidence>
<dbReference type="AlphaFoldDB" id="A0AAD7XPE3"/>
<dbReference type="GO" id="GO:0005634">
    <property type="term" value="C:nucleus"/>
    <property type="evidence" value="ECO:0007669"/>
    <property type="project" value="TreeGrafter"/>
</dbReference>
<keyword evidence="5" id="KW-1185">Reference proteome</keyword>
<feature type="repeat" description="WD" evidence="3">
    <location>
        <begin position="451"/>
        <end position="486"/>
    </location>
</feature>
<organism evidence="4 5">
    <name type="scientific">Chrysophaeum taylorii</name>
    <dbReference type="NCBI Taxonomy" id="2483200"/>
    <lineage>
        <taxon>Eukaryota</taxon>
        <taxon>Sar</taxon>
        <taxon>Stramenopiles</taxon>
        <taxon>Ochrophyta</taxon>
        <taxon>Pelagophyceae</taxon>
        <taxon>Pelagomonadales</taxon>
        <taxon>Pelagomonadaceae</taxon>
        <taxon>Chrysophaeum</taxon>
    </lineage>
</organism>
<name>A0AAD7XPE3_9STRA</name>
<dbReference type="Proteomes" id="UP001230188">
    <property type="component" value="Unassembled WGS sequence"/>
</dbReference>
<dbReference type="InterPro" id="IPR019775">
    <property type="entry name" value="WD40_repeat_CS"/>
</dbReference>
<dbReference type="PROSITE" id="PS00678">
    <property type="entry name" value="WD_REPEATS_1"/>
    <property type="match status" value="1"/>
</dbReference>
<dbReference type="GO" id="GO:1990234">
    <property type="term" value="C:transferase complex"/>
    <property type="evidence" value="ECO:0007669"/>
    <property type="project" value="UniProtKB-ARBA"/>
</dbReference>
<dbReference type="SMART" id="SM00320">
    <property type="entry name" value="WD40"/>
    <property type="match status" value="5"/>
</dbReference>
<dbReference type="SUPFAM" id="SSF50978">
    <property type="entry name" value="WD40 repeat-like"/>
    <property type="match status" value="1"/>
</dbReference>
<accession>A0AAD7XPE3</accession>
<keyword evidence="2" id="KW-0677">Repeat</keyword>
<dbReference type="PANTHER" id="PTHR22847:SF637">
    <property type="entry name" value="WD REPEAT DOMAIN 5B"/>
    <property type="match status" value="1"/>
</dbReference>
<gene>
    <name evidence="4" type="ORF">CTAYLR_003965</name>
</gene>
<protein>
    <submittedName>
        <fullName evidence="4">Uncharacterized protein</fullName>
    </submittedName>
</protein>
<proteinExistence type="predicted"/>
<keyword evidence="1 3" id="KW-0853">WD repeat</keyword>
<dbReference type="CDD" id="cd00200">
    <property type="entry name" value="WD40"/>
    <property type="match status" value="1"/>
</dbReference>
<dbReference type="EMBL" id="JAQMWT010000351">
    <property type="protein sequence ID" value="KAJ8603435.1"/>
    <property type="molecule type" value="Genomic_DNA"/>
</dbReference>
<evidence type="ECO:0000313" key="5">
    <source>
        <dbReference type="Proteomes" id="UP001230188"/>
    </source>
</evidence>
<dbReference type="PANTHER" id="PTHR22847">
    <property type="entry name" value="WD40 REPEAT PROTEIN"/>
    <property type="match status" value="1"/>
</dbReference>
<feature type="repeat" description="WD" evidence="3">
    <location>
        <begin position="405"/>
        <end position="441"/>
    </location>
</feature>
<evidence type="ECO:0000313" key="4">
    <source>
        <dbReference type="EMBL" id="KAJ8603435.1"/>
    </source>
</evidence>
<comment type="caution">
    <text evidence="4">The sequence shown here is derived from an EMBL/GenBank/DDBJ whole genome shotgun (WGS) entry which is preliminary data.</text>
</comment>
<sequence>MRFSILWRATSPSYRRAAPACEVDIRNQLSSLRPDYLNADKFAARCADDVVKFLRHVLAPFLEGNELKTAVSAIAAAKAKGSFLYLQYVREGEDGLGEANSKTRRVVEAIITAQAPLHVADDLPTLSGVGKREAVEIVRSLSQFFPVTDTNRISFYHKSFVDWLIGDGCDRTFDNSKFKVDATTAHRRLAATCATSLVPFLSERAGRFFESDMYAIDALRRTGFVDEGQQLATAPLGYALRWIVIHLFRAGLADAALATLCSLRFIFERAAEIETLISDAELLPRASLVLDAFVLAQHGVREAGKSWLAEELWQRLLPCAGKDAVRLARDARKMASSALMYSAREPYFTPAGSALRCVLEGHSNWVTGVTAFVDADDALRLASCSKDRTVRVWDPVAGGDALRVFEGHSDKVIGVTDFVDANGALRLASCSWDRTVRVWDLVAGGDALRVFEGHSDKVIGVTAFVDADRAPRLASCSLDRTVRVWDPTRDPVAGGDELRVLEGHSWIVNVVTAFVDAHGALRLASCSFDRTVRAWDPVAGGNALRVLEGHSDRVIGVTAFVDADDAPRLASCSHDQTVRVSAVEVESRVFDS</sequence>
<dbReference type="Gene3D" id="2.130.10.10">
    <property type="entry name" value="YVTN repeat-like/Quinoprotein amine dehydrogenase"/>
    <property type="match status" value="3"/>
</dbReference>
<dbReference type="InterPro" id="IPR020472">
    <property type="entry name" value="WD40_PAC1"/>
</dbReference>
<dbReference type="PROSITE" id="PS50294">
    <property type="entry name" value="WD_REPEATS_REGION"/>
    <property type="match status" value="1"/>
</dbReference>
<feature type="repeat" description="WD" evidence="3">
    <location>
        <begin position="359"/>
        <end position="394"/>
    </location>
</feature>
<reference evidence="4" key="1">
    <citation type="submission" date="2023-01" db="EMBL/GenBank/DDBJ databases">
        <title>Metagenome sequencing of chrysophaentin producing Chrysophaeum taylorii.</title>
        <authorList>
            <person name="Davison J."/>
            <person name="Bewley C."/>
        </authorList>
    </citation>
    <scope>NUCLEOTIDE SEQUENCE</scope>
    <source>
        <strain evidence="4">NIES-1699</strain>
    </source>
</reference>
<dbReference type="InterPro" id="IPR015943">
    <property type="entry name" value="WD40/YVTN_repeat-like_dom_sf"/>
</dbReference>
<dbReference type="InterPro" id="IPR036322">
    <property type="entry name" value="WD40_repeat_dom_sf"/>
</dbReference>
<dbReference type="Pfam" id="PF00400">
    <property type="entry name" value="WD40"/>
    <property type="match status" value="5"/>
</dbReference>